<organism evidence="3 4">
    <name type="scientific">Caldalkalibacillus thermarum (strain TA2.A1)</name>
    <dbReference type="NCBI Taxonomy" id="986075"/>
    <lineage>
        <taxon>Bacteria</taxon>
        <taxon>Bacillati</taxon>
        <taxon>Bacillota</taxon>
        <taxon>Bacilli</taxon>
        <taxon>Bacillales</taxon>
        <taxon>Bacillaceae</taxon>
        <taxon>Caldalkalibacillus</taxon>
    </lineage>
</organism>
<dbReference type="InterPro" id="IPR019079">
    <property type="entry name" value="Capsule_synth_CapA"/>
</dbReference>
<dbReference type="Proteomes" id="UP000825179">
    <property type="component" value="Chromosome"/>
</dbReference>
<sequence length="165" mass="19555">MSWSLYQPDPNEEQRLWVDKLFEWGADLIFGSHPHVLQPYEFREWVAEGRFRQGVVIYSLGNFISNQREKPRDIGGILTVNLTKVGNQARIGDVDFIPTYVHRYWQNGQRAYLVLPMDEMLEHRSYPQLTGKDYDLLHHRYQQTLKHVSPAEKLIKQEPPDQIDY</sequence>
<dbReference type="InterPro" id="IPR052169">
    <property type="entry name" value="CW_Biosynth-Accessory"/>
</dbReference>
<gene>
    <name evidence="3" type="ORF">HUR95_10375</name>
</gene>
<dbReference type="OrthoDB" id="9810906at2"/>
<dbReference type="RefSeq" id="WP_042685013.1">
    <property type="nucleotide sequence ID" value="NZ_AFCE01000125.1"/>
</dbReference>
<evidence type="ECO:0000256" key="1">
    <source>
        <dbReference type="ARBA" id="ARBA00005662"/>
    </source>
</evidence>
<dbReference type="EMBL" id="CP082237">
    <property type="protein sequence ID" value="QZT32785.1"/>
    <property type="molecule type" value="Genomic_DNA"/>
</dbReference>
<evidence type="ECO:0000313" key="3">
    <source>
        <dbReference type="EMBL" id="QZT32785.1"/>
    </source>
</evidence>
<keyword evidence="4" id="KW-1185">Reference proteome</keyword>
<protein>
    <submittedName>
        <fullName evidence="3">CapA family protein</fullName>
    </submittedName>
</protein>
<dbReference type="InterPro" id="IPR029052">
    <property type="entry name" value="Metallo-depent_PP-like"/>
</dbReference>
<accession>A0A8X8LAF0</accession>
<evidence type="ECO:0000259" key="2">
    <source>
        <dbReference type="Pfam" id="PF09587"/>
    </source>
</evidence>
<name>A0A8X8LAF0_CALTT</name>
<dbReference type="PANTHER" id="PTHR33393:SF12">
    <property type="entry name" value="CAPSULE BIOSYNTHESIS PROTEIN CAPA"/>
    <property type="match status" value="1"/>
</dbReference>
<dbReference type="KEGG" id="cthu:HUR95_10375"/>
<evidence type="ECO:0000313" key="4">
    <source>
        <dbReference type="Proteomes" id="UP000825179"/>
    </source>
</evidence>
<comment type="similarity">
    <text evidence="1">Belongs to the CapA family.</text>
</comment>
<dbReference type="Pfam" id="PF09587">
    <property type="entry name" value="PGA_cap"/>
    <property type="match status" value="1"/>
</dbReference>
<dbReference type="SUPFAM" id="SSF56300">
    <property type="entry name" value="Metallo-dependent phosphatases"/>
    <property type="match status" value="1"/>
</dbReference>
<dbReference type="PANTHER" id="PTHR33393">
    <property type="entry name" value="POLYGLUTAMINE SYNTHESIS ACCESSORY PROTEIN RV0574C-RELATED"/>
    <property type="match status" value="1"/>
</dbReference>
<proteinExistence type="inferred from homology"/>
<feature type="domain" description="Capsule synthesis protein CapA" evidence="2">
    <location>
        <begin position="5"/>
        <end position="67"/>
    </location>
</feature>
<dbReference type="AlphaFoldDB" id="A0A8X8LAF0"/>
<reference evidence="3 4" key="1">
    <citation type="journal article" date="2020" name="Extremophiles">
        <title>Genomic analysis of Caldalkalibacillus thermarum TA2.A1 reveals aerobic alkaliphilic metabolism and evolutionary hallmarks linking alkaliphilic bacteria and plant life.</title>
        <authorList>
            <person name="de Jong S.I."/>
            <person name="van den Broek M.A."/>
            <person name="Merkel A.Y."/>
            <person name="de la Torre Cortes P."/>
            <person name="Kalamorz F."/>
            <person name="Cook G.M."/>
            <person name="van Loosdrecht M.C.M."/>
            <person name="McMillan D.G.G."/>
        </authorList>
    </citation>
    <scope>NUCLEOTIDE SEQUENCE [LARGE SCALE GENOMIC DNA]</scope>
    <source>
        <strain evidence="3 4">TA2.A1</strain>
    </source>
</reference>